<dbReference type="EMBL" id="RYZI01000156">
    <property type="protein sequence ID" value="RWA09406.1"/>
    <property type="molecule type" value="Genomic_DNA"/>
</dbReference>
<dbReference type="Proteomes" id="UP000286045">
    <property type="component" value="Unassembled WGS sequence"/>
</dbReference>
<keyword evidence="2" id="KW-1185">Reference proteome</keyword>
<name>A0A439D4R6_9PEZI</name>
<gene>
    <name evidence="1" type="ORF">EKO27_g5714</name>
</gene>
<reference evidence="1 2" key="1">
    <citation type="submission" date="2018-12" db="EMBL/GenBank/DDBJ databases">
        <title>Draft genome sequence of Xylaria grammica IHI A82.</title>
        <authorList>
            <person name="Buettner E."/>
            <person name="Kellner H."/>
        </authorList>
    </citation>
    <scope>NUCLEOTIDE SEQUENCE [LARGE SCALE GENOMIC DNA]</scope>
    <source>
        <strain evidence="1 2">IHI A82</strain>
    </source>
</reference>
<comment type="caution">
    <text evidence="1">The sequence shown here is derived from an EMBL/GenBank/DDBJ whole genome shotgun (WGS) entry which is preliminary data.</text>
</comment>
<dbReference type="SUPFAM" id="SSF54637">
    <property type="entry name" value="Thioesterase/thiol ester dehydrase-isomerase"/>
    <property type="match status" value="1"/>
</dbReference>
<evidence type="ECO:0000313" key="2">
    <source>
        <dbReference type="Proteomes" id="UP000286045"/>
    </source>
</evidence>
<evidence type="ECO:0008006" key="3">
    <source>
        <dbReference type="Google" id="ProtNLM"/>
    </source>
</evidence>
<dbReference type="InterPro" id="IPR029069">
    <property type="entry name" value="HotDog_dom_sf"/>
</dbReference>
<protein>
    <recommendedName>
        <fullName evidence="3">Thioesterase domain-containing protein</fullName>
    </recommendedName>
</protein>
<sequence length="206" mass="22663">MVAVTVHDVLAWEPESEADRRRGRCGFLTSKITVLRDRGILKYNNFLADVGALRPHDPKQSVEIDPGSLVSCASHLEVQSAVDISKSQYPVHIDIFTLGQDLPGFPRTFHGGVLALLADGLCARVAYMHRYPANQIYTAYTNTRFIKPTITSDDDGTIMVLVKAQISQLKSAEGKIVVMASFEGPDGIVYATAESMIIENVWKGRL</sequence>
<accession>A0A439D4R6</accession>
<organism evidence="1 2">
    <name type="scientific">Xylaria grammica</name>
    <dbReference type="NCBI Taxonomy" id="363999"/>
    <lineage>
        <taxon>Eukaryota</taxon>
        <taxon>Fungi</taxon>
        <taxon>Dikarya</taxon>
        <taxon>Ascomycota</taxon>
        <taxon>Pezizomycotina</taxon>
        <taxon>Sordariomycetes</taxon>
        <taxon>Xylariomycetidae</taxon>
        <taxon>Xylariales</taxon>
        <taxon>Xylariaceae</taxon>
        <taxon>Xylaria</taxon>
    </lineage>
</organism>
<dbReference type="Gene3D" id="3.10.129.10">
    <property type="entry name" value="Hotdog Thioesterase"/>
    <property type="match status" value="1"/>
</dbReference>
<proteinExistence type="predicted"/>
<dbReference type="AlphaFoldDB" id="A0A439D4R6"/>
<evidence type="ECO:0000313" key="1">
    <source>
        <dbReference type="EMBL" id="RWA09406.1"/>
    </source>
</evidence>